<dbReference type="InterPro" id="IPR016193">
    <property type="entry name" value="Cytidine_deaminase-like"/>
</dbReference>
<dbReference type="InterPro" id="IPR002695">
    <property type="entry name" value="PurH-like"/>
</dbReference>
<dbReference type="HAMAP" id="MF_00139">
    <property type="entry name" value="PurH"/>
    <property type="match status" value="1"/>
</dbReference>
<dbReference type="KEGG" id="nda:Ndas_3964"/>
<dbReference type="SMART" id="SM00851">
    <property type="entry name" value="MGS"/>
    <property type="match status" value="1"/>
</dbReference>
<dbReference type="Pfam" id="PF02142">
    <property type="entry name" value="MGS"/>
    <property type="match status" value="1"/>
</dbReference>
<comment type="pathway">
    <text evidence="1 10">Purine metabolism; IMP biosynthesis via de novo pathway; IMP from 5-formamido-1-(5-phospho-D-ribosyl)imidazole-4-carboxamide: step 1/1.</text>
</comment>
<keyword evidence="7 10" id="KW-0511">Multifunctional enzyme</keyword>
<dbReference type="SUPFAM" id="SSF52335">
    <property type="entry name" value="Methylglyoxal synthase-like"/>
    <property type="match status" value="1"/>
</dbReference>
<dbReference type="GeneID" id="91486509"/>
<dbReference type="FunFam" id="3.40.50.1380:FF:000001">
    <property type="entry name" value="Bifunctional purine biosynthesis protein PurH"/>
    <property type="match status" value="1"/>
</dbReference>
<dbReference type="EMBL" id="CP002040">
    <property type="protein sequence ID" value="ADH69361.1"/>
    <property type="molecule type" value="Genomic_DNA"/>
</dbReference>
<dbReference type="PANTHER" id="PTHR11692">
    <property type="entry name" value="BIFUNCTIONAL PURINE BIOSYNTHESIS PROTEIN PURH"/>
    <property type="match status" value="1"/>
</dbReference>
<dbReference type="GO" id="GO:0005829">
    <property type="term" value="C:cytosol"/>
    <property type="evidence" value="ECO:0007669"/>
    <property type="project" value="TreeGrafter"/>
</dbReference>
<dbReference type="UniPathway" id="UPA00074">
    <property type="reaction ID" value="UER00133"/>
</dbReference>
<organism evidence="12 13">
    <name type="scientific">Nocardiopsis dassonvillei (strain ATCC 23218 / DSM 43111 / CIP 107115 / JCM 7437 / KCTC 9190 / NBRC 14626 / NCTC 10488 / NRRL B-5397 / IMRU 509)</name>
    <name type="common">Actinomadura dassonvillei</name>
    <dbReference type="NCBI Taxonomy" id="446468"/>
    <lineage>
        <taxon>Bacteria</taxon>
        <taxon>Bacillati</taxon>
        <taxon>Actinomycetota</taxon>
        <taxon>Actinomycetes</taxon>
        <taxon>Streptosporangiales</taxon>
        <taxon>Nocardiopsidaceae</taxon>
        <taxon>Nocardiopsis</taxon>
    </lineage>
</organism>
<comment type="similarity">
    <text evidence="3 10">Belongs to the PurH family.</text>
</comment>
<evidence type="ECO:0000259" key="11">
    <source>
        <dbReference type="PROSITE" id="PS51855"/>
    </source>
</evidence>
<dbReference type="InterPro" id="IPR024051">
    <property type="entry name" value="AICAR_Tfase_dup_dom_sf"/>
</dbReference>
<dbReference type="InterPro" id="IPR011607">
    <property type="entry name" value="MGS-like_dom"/>
</dbReference>
<dbReference type="SUPFAM" id="SSF53927">
    <property type="entry name" value="Cytidine deaminase-like"/>
    <property type="match status" value="1"/>
</dbReference>
<dbReference type="PANTHER" id="PTHR11692:SF0">
    <property type="entry name" value="BIFUNCTIONAL PURINE BIOSYNTHESIS PROTEIN ATIC"/>
    <property type="match status" value="1"/>
</dbReference>
<feature type="domain" description="MGS-like" evidence="11">
    <location>
        <begin position="1"/>
        <end position="148"/>
    </location>
</feature>
<evidence type="ECO:0000256" key="4">
    <source>
        <dbReference type="ARBA" id="ARBA00022679"/>
    </source>
</evidence>
<accession>D7B6S4</accession>
<dbReference type="GO" id="GO:0006189">
    <property type="term" value="P:'de novo' IMP biosynthetic process"/>
    <property type="evidence" value="ECO:0007669"/>
    <property type="project" value="UniProtKB-UniRule"/>
</dbReference>
<dbReference type="FunFam" id="3.40.140.20:FF:000002">
    <property type="entry name" value="Bifunctional purine biosynthesis protein PurH"/>
    <property type="match status" value="1"/>
</dbReference>
<evidence type="ECO:0000256" key="6">
    <source>
        <dbReference type="ARBA" id="ARBA00022801"/>
    </source>
</evidence>
<dbReference type="PIRSF" id="PIRSF000414">
    <property type="entry name" value="AICARFT_IMPCHas"/>
    <property type="match status" value="1"/>
</dbReference>
<evidence type="ECO:0000313" key="13">
    <source>
        <dbReference type="Proteomes" id="UP000002219"/>
    </source>
</evidence>
<dbReference type="InterPro" id="IPR036914">
    <property type="entry name" value="MGS-like_dom_sf"/>
</dbReference>
<dbReference type="OrthoDB" id="9802065at2"/>
<evidence type="ECO:0000256" key="1">
    <source>
        <dbReference type="ARBA" id="ARBA00004844"/>
    </source>
</evidence>
<name>D7B6S4_NOCDD</name>
<evidence type="ECO:0000256" key="5">
    <source>
        <dbReference type="ARBA" id="ARBA00022755"/>
    </source>
</evidence>
<comment type="domain">
    <text evidence="10">The IMP cyclohydrolase activity resides in the N-terminal region.</text>
</comment>
<dbReference type="FunFam" id="3.40.140.20:FF:000001">
    <property type="entry name" value="Bifunctional purine biosynthesis protein PurH"/>
    <property type="match status" value="1"/>
</dbReference>
<dbReference type="Gene3D" id="3.40.50.1380">
    <property type="entry name" value="Methylglyoxal synthase-like domain"/>
    <property type="match status" value="1"/>
</dbReference>
<dbReference type="NCBIfam" id="NF002049">
    <property type="entry name" value="PRK00881.1"/>
    <property type="match status" value="1"/>
</dbReference>
<gene>
    <name evidence="10" type="primary">purH</name>
    <name evidence="12" type="ordered locus">Ndas_3964</name>
</gene>
<dbReference type="PROSITE" id="PS51855">
    <property type="entry name" value="MGS"/>
    <property type="match status" value="1"/>
</dbReference>
<evidence type="ECO:0000313" key="12">
    <source>
        <dbReference type="EMBL" id="ADH69361.1"/>
    </source>
</evidence>
<protein>
    <recommendedName>
        <fullName evidence="10">Bifunctional purine biosynthesis protein PurH</fullName>
    </recommendedName>
    <domain>
        <recommendedName>
            <fullName evidence="10">Phosphoribosylaminoimidazolecarboxamide formyltransferase</fullName>
            <ecNumber evidence="10">2.1.2.3</ecNumber>
        </recommendedName>
        <alternativeName>
            <fullName evidence="10">AICAR transformylase</fullName>
        </alternativeName>
    </domain>
    <domain>
        <recommendedName>
            <fullName evidence="10">IMP cyclohydrolase</fullName>
            <ecNumber evidence="10">3.5.4.10</ecNumber>
        </recommendedName>
        <alternativeName>
            <fullName evidence="10">ATIC</fullName>
        </alternativeName>
        <alternativeName>
            <fullName evidence="10">IMP synthase</fullName>
        </alternativeName>
        <alternativeName>
            <fullName evidence="10">Inosinicase</fullName>
        </alternativeName>
    </domain>
</protein>
<comment type="catalytic activity">
    <reaction evidence="8 10">
        <text>(6R)-10-formyltetrahydrofolate + 5-amino-1-(5-phospho-beta-D-ribosyl)imidazole-4-carboxamide = 5-formamido-1-(5-phospho-D-ribosyl)imidazole-4-carboxamide + (6S)-5,6,7,8-tetrahydrofolate</text>
        <dbReference type="Rhea" id="RHEA:22192"/>
        <dbReference type="ChEBI" id="CHEBI:57453"/>
        <dbReference type="ChEBI" id="CHEBI:58467"/>
        <dbReference type="ChEBI" id="CHEBI:58475"/>
        <dbReference type="ChEBI" id="CHEBI:195366"/>
        <dbReference type="EC" id="2.1.2.3"/>
    </reaction>
</comment>
<evidence type="ECO:0000256" key="7">
    <source>
        <dbReference type="ARBA" id="ARBA00023268"/>
    </source>
</evidence>
<evidence type="ECO:0000256" key="3">
    <source>
        <dbReference type="ARBA" id="ARBA00007667"/>
    </source>
</evidence>
<dbReference type="EC" id="2.1.2.3" evidence="10"/>
<comment type="pathway">
    <text evidence="2 10">Purine metabolism; IMP biosynthesis via de novo pathway; 5-formamido-1-(5-phospho-D-ribosyl)imidazole-4-carboxamide from 5-amino-1-(5-phospho-D-ribosyl)imidazole-4-carboxamide (10-formyl THF route): step 1/1.</text>
</comment>
<keyword evidence="4 10" id="KW-0808">Transferase</keyword>
<keyword evidence="5 10" id="KW-0658">Purine biosynthesis</keyword>
<dbReference type="STRING" id="446468.Ndas_3964"/>
<keyword evidence="13" id="KW-1185">Reference proteome</keyword>
<dbReference type="NCBIfam" id="TIGR00355">
    <property type="entry name" value="purH"/>
    <property type="match status" value="1"/>
</dbReference>
<evidence type="ECO:0000256" key="8">
    <source>
        <dbReference type="ARBA" id="ARBA00050488"/>
    </source>
</evidence>
<reference evidence="12 13" key="1">
    <citation type="journal article" date="2010" name="Stand. Genomic Sci.">
        <title>Complete genome sequence of Nocardiopsis dassonvillei type strain (IMRU 509).</title>
        <authorList>
            <person name="Sun H."/>
            <person name="Lapidus A."/>
            <person name="Nolan M."/>
            <person name="Lucas S."/>
            <person name="Del Rio T.G."/>
            <person name="Tice H."/>
            <person name="Cheng J.F."/>
            <person name="Tapia R."/>
            <person name="Han C."/>
            <person name="Goodwin L."/>
            <person name="Pitluck S."/>
            <person name="Pagani I."/>
            <person name="Ivanova N."/>
            <person name="Mavromatis K."/>
            <person name="Mikhailova N."/>
            <person name="Pati A."/>
            <person name="Chen A."/>
            <person name="Palaniappan K."/>
            <person name="Land M."/>
            <person name="Hauser L."/>
            <person name="Chang Y.J."/>
            <person name="Jeffries C.D."/>
            <person name="Djao O.D."/>
            <person name="Rohde M."/>
            <person name="Sikorski J."/>
            <person name="Goker M."/>
            <person name="Woyke T."/>
            <person name="Bristow J."/>
            <person name="Eisen J.A."/>
            <person name="Markowitz V."/>
            <person name="Hugenholtz P."/>
            <person name="Kyrpides N.C."/>
            <person name="Klenk H.P."/>
        </authorList>
    </citation>
    <scope>NUCLEOTIDE SEQUENCE [LARGE SCALE GENOMIC DNA]</scope>
    <source>
        <strain evidence="13">ATCC 23218 / DSM 43111 / CIP 107115 / JCM 7437 / KCTC 9190 / NBRC 14626 / NCTC 10488 / NRRL B-5397 / IMRU 509</strain>
    </source>
</reference>
<dbReference type="EC" id="3.5.4.10" evidence="10"/>
<keyword evidence="6 10" id="KW-0378">Hydrolase</keyword>
<dbReference type="Gene3D" id="3.40.140.20">
    <property type="match status" value="2"/>
</dbReference>
<evidence type="ECO:0000256" key="2">
    <source>
        <dbReference type="ARBA" id="ARBA00004954"/>
    </source>
</evidence>
<dbReference type="Pfam" id="PF01808">
    <property type="entry name" value="AICARFT_IMPCHas"/>
    <property type="match status" value="1"/>
</dbReference>
<dbReference type="HOGENOM" id="CLU_016316_5_2_11"/>
<dbReference type="GO" id="GO:0003937">
    <property type="term" value="F:IMP cyclohydrolase activity"/>
    <property type="evidence" value="ECO:0007669"/>
    <property type="project" value="UniProtKB-UniRule"/>
</dbReference>
<evidence type="ECO:0000256" key="10">
    <source>
        <dbReference type="HAMAP-Rule" id="MF_00139"/>
    </source>
</evidence>
<evidence type="ECO:0000256" key="9">
    <source>
        <dbReference type="ARBA" id="ARBA00050687"/>
    </source>
</evidence>
<dbReference type="eggNOG" id="COG0138">
    <property type="taxonomic scope" value="Bacteria"/>
</dbReference>
<dbReference type="RefSeq" id="WP_013154968.1">
    <property type="nucleotide sequence ID" value="NC_014210.1"/>
</dbReference>
<comment type="catalytic activity">
    <reaction evidence="9 10">
        <text>IMP + H2O = 5-formamido-1-(5-phospho-D-ribosyl)imidazole-4-carboxamide</text>
        <dbReference type="Rhea" id="RHEA:18445"/>
        <dbReference type="ChEBI" id="CHEBI:15377"/>
        <dbReference type="ChEBI" id="CHEBI:58053"/>
        <dbReference type="ChEBI" id="CHEBI:58467"/>
        <dbReference type="EC" id="3.5.4.10"/>
    </reaction>
</comment>
<dbReference type="Proteomes" id="UP000002219">
    <property type="component" value="Chromosome 1"/>
</dbReference>
<sequence>MTQQAIRRALISVYDKTGLEELGIGLAEAGVEIVSTGSTAARLRAADIPVTPVEDVTGFPEIMEGRVKTLHPSVHAGLLADQNNPEHVARIKELGIAPFDLVVVNLYPFQDTVASGASEADCIEKIDIGGPAMVRASAKNHGSVAIVVDPGSYDAALEAVRDGGFTLEQRKRLAGLAFQHTAAYDAAVADWFAADYAPDTEAAESGWPGFLAAVHHRRDVLRYGENPHQKAALYTVAGAPRTGLAGAEQLHGKAMSYNNYVDADAALRAAHDFDQPCVAIIKHANPCGIAVGADNAEAHRRAHACDPVSAFGGVIATNRPVGEELAGQIAEIFTEVVVAPAFEPAAVEILSRKKNIRLLVAQGSGPGAGVEHRQISGGLLVQSRDAIDAPGDDPSTWTLATGEPADEATLADLAFAWKAVRAVKSNAILLASGGATVGVGMGQVNRVDSARLAVTRAGERVTGSVAASDAFFPFPDGLEILTGAGVRAVVQPGGSVRDEEVVAAAKAAGVTMYLTGTRHFFH</sequence>
<proteinExistence type="inferred from homology"/>
<dbReference type="GO" id="GO:0004643">
    <property type="term" value="F:phosphoribosylaminoimidazolecarboxamide formyltransferase activity"/>
    <property type="evidence" value="ECO:0007669"/>
    <property type="project" value="UniProtKB-UniRule"/>
</dbReference>
<dbReference type="CDD" id="cd01421">
    <property type="entry name" value="IMPCH"/>
    <property type="match status" value="1"/>
</dbReference>
<dbReference type="SMART" id="SM00798">
    <property type="entry name" value="AICARFT_IMPCHas"/>
    <property type="match status" value="1"/>
</dbReference>
<dbReference type="AlphaFoldDB" id="D7B6S4"/>